<dbReference type="SMART" id="SM00849">
    <property type="entry name" value="Lactamase_B"/>
    <property type="match status" value="1"/>
</dbReference>
<evidence type="ECO:0000259" key="1">
    <source>
        <dbReference type="SMART" id="SM00849"/>
    </source>
</evidence>
<dbReference type="Gene3D" id="3.60.15.10">
    <property type="entry name" value="Ribonuclease Z/Hydroxyacylglutathione hydrolase-like"/>
    <property type="match status" value="1"/>
</dbReference>
<dbReference type="InterPro" id="IPR001279">
    <property type="entry name" value="Metallo-B-lactamas"/>
</dbReference>
<name>H8G4Z2_9PSEU</name>
<dbReference type="OrthoDB" id="9800940at2"/>
<dbReference type="SUPFAM" id="SSF56281">
    <property type="entry name" value="Metallo-hydrolase/oxidoreductase"/>
    <property type="match status" value="1"/>
</dbReference>
<dbReference type="Pfam" id="PF12706">
    <property type="entry name" value="Lactamase_B_2"/>
    <property type="match status" value="1"/>
</dbReference>
<dbReference type="Proteomes" id="UP000004705">
    <property type="component" value="Chromosome"/>
</dbReference>
<dbReference type="HOGENOM" id="CLU_031317_3_0_11"/>
<evidence type="ECO:0000313" key="3">
    <source>
        <dbReference type="Proteomes" id="UP000004705"/>
    </source>
</evidence>
<dbReference type="InterPro" id="IPR036866">
    <property type="entry name" value="RibonucZ/Hydroxyglut_hydro"/>
</dbReference>
<reference evidence="2 3" key="1">
    <citation type="journal article" date="2012" name="Stand. Genomic Sci.">
        <title>Genome sequence of the soil bacterium Saccharomonospora azurea type strain (NA-128(T)).</title>
        <authorList>
            <person name="Klenk H.P."/>
            <person name="Held B."/>
            <person name="Lucas S."/>
            <person name="Lapidus A."/>
            <person name="Copeland A."/>
            <person name="Hammon N."/>
            <person name="Pitluck S."/>
            <person name="Goodwin L.A."/>
            <person name="Han C."/>
            <person name="Tapia R."/>
            <person name="Brambilla E.M."/>
            <person name="Potter G."/>
            <person name="Land M."/>
            <person name="Ivanova N."/>
            <person name="Rohde M."/>
            <person name="Goker M."/>
            <person name="Detter J.C."/>
            <person name="Kyrpides N.C."/>
            <person name="Woyke T."/>
        </authorList>
    </citation>
    <scope>NUCLEOTIDE SEQUENCE [LARGE SCALE GENOMIC DNA]</scope>
    <source>
        <strain evidence="2 3">NA-128</strain>
    </source>
</reference>
<dbReference type="PANTHER" id="PTHR46018:SF4">
    <property type="entry name" value="METALLO-HYDROLASE YHFI-RELATED"/>
    <property type="match status" value="1"/>
</dbReference>
<feature type="domain" description="Metallo-beta-lactamase" evidence="1">
    <location>
        <begin position="19"/>
        <end position="214"/>
    </location>
</feature>
<proteinExistence type="predicted"/>
<keyword evidence="2" id="KW-0378">Hydrolase</keyword>
<sequence length="262" mass="27556">MAELTVLGSSGAWPEAGRACSAFLVRDGGARIVLDLGYGVLPRLLALCPDGEVDAVVITHEHPDHCVDVSGLARVRHYHAAGRPRVPLYCTAGVLDVLRAAEPTIDPESVFDVHVVHGRDSWRVGEHVEVTTVPVPHHVPAVGVRLSGPSATIAYTGDSGPADALVELGADADLFVMEATLTEPDPGEVPRLLTAGQAAELAERAGAATLMLTHFWPGADRETAVREACAVFSGDVLAAEEGHTLTLQRPVQPQSSLRLDGT</sequence>
<dbReference type="EMBL" id="CM001466">
    <property type="protein sequence ID" value="EHY90209.1"/>
    <property type="molecule type" value="Genomic_DNA"/>
</dbReference>
<organism evidence="2 3">
    <name type="scientific">Saccharomonospora azurea NA-128</name>
    <dbReference type="NCBI Taxonomy" id="882081"/>
    <lineage>
        <taxon>Bacteria</taxon>
        <taxon>Bacillati</taxon>
        <taxon>Actinomycetota</taxon>
        <taxon>Actinomycetes</taxon>
        <taxon>Pseudonocardiales</taxon>
        <taxon>Pseudonocardiaceae</taxon>
        <taxon>Saccharomonospora</taxon>
    </lineage>
</organism>
<keyword evidence="3" id="KW-1185">Reference proteome</keyword>
<evidence type="ECO:0000313" key="2">
    <source>
        <dbReference type="EMBL" id="EHY90209.1"/>
    </source>
</evidence>
<accession>H8G4Z2</accession>
<dbReference type="AlphaFoldDB" id="H8G4Z2"/>
<dbReference type="RefSeq" id="WP_005443466.1">
    <property type="nucleotide sequence ID" value="NZ_CM001466.1"/>
</dbReference>
<gene>
    <name evidence="2" type="ORF">SacazDRAFT_03332</name>
</gene>
<dbReference type="PANTHER" id="PTHR46018">
    <property type="entry name" value="ZINC PHOSPHODIESTERASE ELAC PROTEIN 1"/>
    <property type="match status" value="1"/>
</dbReference>
<dbReference type="GO" id="GO:0042781">
    <property type="term" value="F:3'-tRNA processing endoribonuclease activity"/>
    <property type="evidence" value="ECO:0007669"/>
    <property type="project" value="TreeGrafter"/>
</dbReference>
<protein>
    <submittedName>
        <fullName evidence="2">Metal-dependent hydrolase, beta-lactamase superfamily III</fullName>
    </submittedName>
</protein>
<dbReference type="CDD" id="cd07716">
    <property type="entry name" value="RNaseZ_short-form-like_MBL-fold"/>
    <property type="match status" value="1"/>
</dbReference>